<accession>A0ABT6HJS3</accession>
<dbReference type="RefSeq" id="WP_279926872.1">
    <property type="nucleotide sequence ID" value="NZ_JARWBG010000005.1"/>
</dbReference>
<organism evidence="2 3">
    <name type="scientific">Streptomyces chengmaiensis</name>
    <dbReference type="NCBI Taxonomy" id="3040919"/>
    <lineage>
        <taxon>Bacteria</taxon>
        <taxon>Bacillati</taxon>
        <taxon>Actinomycetota</taxon>
        <taxon>Actinomycetes</taxon>
        <taxon>Kitasatosporales</taxon>
        <taxon>Streptomycetaceae</taxon>
        <taxon>Streptomyces</taxon>
    </lineage>
</organism>
<evidence type="ECO:0000256" key="1">
    <source>
        <dbReference type="SAM" id="MobiDB-lite"/>
    </source>
</evidence>
<gene>
    <name evidence="2" type="ORF">QCN29_07215</name>
</gene>
<evidence type="ECO:0000313" key="2">
    <source>
        <dbReference type="EMBL" id="MDH2388576.1"/>
    </source>
</evidence>
<proteinExistence type="predicted"/>
<reference evidence="2 3" key="1">
    <citation type="submission" date="2023-04" db="EMBL/GenBank/DDBJ databases">
        <title>Streptomyces chengmaiensis sp. nov. isolated from the stem of mangrove plant in Hainan.</title>
        <authorList>
            <person name="Huang X."/>
            <person name="Zhou S."/>
            <person name="Chu X."/>
            <person name="Xie Y."/>
            <person name="Lin Y."/>
        </authorList>
    </citation>
    <scope>NUCLEOTIDE SEQUENCE [LARGE SCALE GENOMIC DNA]</scope>
    <source>
        <strain evidence="2 3">HNM0663</strain>
    </source>
</reference>
<protein>
    <submittedName>
        <fullName evidence="2">Gamma-glutamyltransferase</fullName>
    </submittedName>
</protein>
<dbReference type="Proteomes" id="UP001223144">
    <property type="component" value="Unassembled WGS sequence"/>
</dbReference>
<comment type="caution">
    <text evidence="2">The sequence shown here is derived from an EMBL/GenBank/DDBJ whole genome shotgun (WGS) entry which is preliminary data.</text>
</comment>
<evidence type="ECO:0000313" key="3">
    <source>
        <dbReference type="Proteomes" id="UP001223144"/>
    </source>
</evidence>
<sequence>MNPMIPAHVPDEPPLTYADSFDIPVLFRNGPADKPKRQWRTNKHKPWTGSDGFPAEDGWYAPTTTWREIIKAATEVGRDITPHLQNQPQYAHGELVARVSPLYAYLGAHPVKPRHPVPGAKGRRLTLNPVYAHGTERTAKNAAAYRLGMTMTEWACRSLLGLGQTEHLELGGPIPALSETFKDPKKKLPDLWGQHEAEEMYWLIEAKGGNVGVGTLRKGWAQLEAGSKILGPYAHRTVLVGASVRPGDDLFLTIDHDLHPGQPPLHPDGSGTDDEAAASPGNLEDHLGDNDDALIGAARAQMLAYLALRSAPASHLRTVPVPADRASRHRRSGLTTPLEDDGLTLALRADARGTAPHVEQHTLRAGIRTMGLDDFLTCRIPGTEVHLGMSRKLFAACERLHEEDLAIARRTPGLRAEDQLAVDQGLSEDAQEEQRLTQRRIFREQQEEARPRLRPLLRDAYERGATSDWSDLLRRPQEPELDLEGNEGLLEAATPETYLAVSRYDLPPIHA</sequence>
<feature type="region of interest" description="Disordered" evidence="1">
    <location>
        <begin position="319"/>
        <end position="338"/>
    </location>
</feature>
<feature type="region of interest" description="Disordered" evidence="1">
    <location>
        <begin position="253"/>
        <end position="290"/>
    </location>
</feature>
<name>A0ABT6HJS3_9ACTN</name>
<dbReference type="EMBL" id="JARWBG010000005">
    <property type="protein sequence ID" value="MDH2388576.1"/>
    <property type="molecule type" value="Genomic_DNA"/>
</dbReference>
<keyword evidence="3" id="KW-1185">Reference proteome</keyword>